<dbReference type="InterPro" id="IPR008518">
    <property type="entry name" value="Mff/Tango-11"/>
</dbReference>
<dbReference type="GO" id="GO:0090141">
    <property type="term" value="P:positive regulation of mitochondrial fission"/>
    <property type="evidence" value="ECO:0007669"/>
    <property type="project" value="UniProtKB-UniRule"/>
</dbReference>
<evidence type="ECO:0000256" key="9">
    <source>
        <dbReference type="RuleBase" id="RU368040"/>
    </source>
</evidence>
<evidence type="ECO:0000256" key="6">
    <source>
        <dbReference type="ARBA" id="ARBA00023128"/>
    </source>
</evidence>
<evidence type="ECO:0000256" key="4">
    <source>
        <dbReference type="ARBA" id="ARBA00022989"/>
    </source>
</evidence>
<keyword evidence="2" id="KW-0812">Transmembrane</keyword>
<organism evidence="11 12">
    <name type="scientific">Stichopus japonicus</name>
    <name type="common">Sea cucumber</name>
    <dbReference type="NCBI Taxonomy" id="307972"/>
    <lineage>
        <taxon>Eukaryota</taxon>
        <taxon>Metazoa</taxon>
        <taxon>Echinodermata</taxon>
        <taxon>Eleutherozoa</taxon>
        <taxon>Echinozoa</taxon>
        <taxon>Holothuroidea</taxon>
        <taxon>Aspidochirotacea</taxon>
        <taxon>Aspidochirotida</taxon>
        <taxon>Stichopodidae</taxon>
        <taxon>Apostichopus</taxon>
    </lineage>
</organism>
<dbReference type="AlphaFoldDB" id="A0A2G8KYI0"/>
<dbReference type="Pfam" id="PF05644">
    <property type="entry name" value="Miff"/>
    <property type="match status" value="1"/>
</dbReference>
<reference evidence="11 12" key="1">
    <citation type="journal article" date="2017" name="PLoS Biol.">
        <title>The sea cucumber genome provides insights into morphological evolution and visceral regeneration.</title>
        <authorList>
            <person name="Zhang X."/>
            <person name="Sun L."/>
            <person name="Yuan J."/>
            <person name="Sun Y."/>
            <person name="Gao Y."/>
            <person name="Zhang L."/>
            <person name="Li S."/>
            <person name="Dai H."/>
            <person name="Hamel J.F."/>
            <person name="Liu C."/>
            <person name="Yu Y."/>
            <person name="Liu S."/>
            <person name="Lin W."/>
            <person name="Guo K."/>
            <person name="Jin S."/>
            <person name="Xu P."/>
            <person name="Storey K.B."/>
            <person name="Huan P."/>
            <person name="Zhang T."/>
            <person name="Zhou Y."/>
            <person name="Zhang J."/>
            <person name="Lin C."/>
            <person name="Li X."/>
            <person name="Xing L."/>
            <person name="Huo D."/>
            <person name="Sun M."/>
            <person name="Wang L."/>
            <person name="Mercier A."/>
            <person name="Li F."/>
            <person name="Yang H."/>
            <person name="Xiang J."/>
        </authorList>
    </citation>
    <scope>NUCLEOTIDE SEQUENCE [LARGE SCALE GENOMIC DNA]</scope>
    <source>
        <strain evidence="11">Shaxun</strain>
        <tissue evidence="11">Muscle</tissue>
    </source>
</reference>
<evidence type="ECO:0000313" key="12">
    <source>
        <dbReference type="Proteomes" id="UP000230750"/>
    </source>
</evidence>
<dbReference type="PANTHER" id="PTHR16501">
    <property type="entry name" value="TRANSPORT AND GOLGI ORGANIZATION PROTEIN 11"/>
    <property type="match status" value="1"/>
</dbReference>
<dbReference type="Proteomes" id="UP000230750">
    <property type="component" value="Unassembled WGS sequence"/>
</dbReference>
<dbReference type="GO" id="GO:0005777">
    <property type="term" value="C:peroxisome"/>
    <property type="evidence" value="ECO:0007669"/>
    <property type="project" value="UniProtKB-SubCell"/>
</dbReference>
<evidence type="ECO:0000256" key="7">
    <source>
        <dbReference type="ARBA" id="ARBA00023136"/>
    </source>
</evidence>
<evidence type="ECO:0000256" key="2">
    <source>
        <dbReference type="ARBA" id="ARBA00022692"/>
    </source>
</evidence>
<name>A0A2G8KYI0_STIJA</name>
<dbReference type="GO" id="GO:0000266">
    <property type="term" value="P:mitochondrial fission"/>
    <property type="evidence" value="ECO:0007669"/>
    <property type="project" value="UniProtKB-UniRule"/>
</dbReference>
<comment type="function">
    <text evidence="9">Plays a role in mitochondrial and peroxisomal fission. Promotes the recruitment and association of the fission mediator dynamin-related protein 1 (DNM1L) to the mitochondrial surface.</text>
</comment>
<dbReference type="EMBL" id="MRZV01000304">
    <property type="protein sequence ID" value="PIK53048.1"/>
    <property type="molecule type" value="Genomic_DNA"/>
</dbReference>
<dbReference type="InterPro" id="IPR039433">
    <property type="entry name" value="Mff-like_dom"/>
</dbReference>
<accession>A0A2G8KYI0</accession>
<comment type="subcellular location">
    <subcellularLocation>
        <location evidence="9">Mitochondrion outer membrane</location>
        <topology evidence="9">Single-pass type IV membrane protein</topology>
    </subcellularLocation>
    <subcellularLocation>
        <location evidence="9">Peroxisome</location>
    </subcellularLocation>
</comment>
<gene>
    <name evidence="11" type="ORF">BSL78_10062</name>
</gene>
<dbReference type="PANTHER" id="PTHR16501:SF6">
    <property type="entry name" value="TRANSPORT AND GOLGI ORGANIZATION PROTEIN 11"/>
    <property type="match status" value="1"/>
</dbReference>
<comment type="caution">
    <text evidence="11">The sequence shown here is derived from an EMBL/GenBank/DDBJ whole genome shotgun (WGS) entry which is preliminary data.</text>
</comment>
<evidence type="ECO:0000259" key="10">
    <source>
        <dbReference type="Pfam" id="PF05644"/>
    </source>
</evidence>
<comment type="similarity">
    <text evidence="1 9">Belongs to the Tango11 family.</text>
</comment>
<keyword evidence="3 9" id="KW-1000">Mitochondrion outer membrane</keyword>
<keyword evidence="5" id="KW-0175">Coiled coil</keyword>
<evidence type="ECO:0000256" key="3">
    <source>
        <dbReference type="ARBA" id="ARBA00022787"/>
    </source>
</evidence>
<protein>
    <recommendedName>
        <fullName evidence="9">Mitochondrial fission factor</fullName>
    </recommendedName>
</protein>
<proteinExistence type="inferred from homology"/>
<keyword evidence="6 9" id="KW-0496">Mitochondrion</keyword>
<dbReference type="GO" id="GO:0090314">
    <property type="term" value="P:positive regulation of protein targeting to membrane"/>
    <property type="evidence" value="ECO:0007669"/>
    <property type="project" value="UniProtKB-UniRule"/>
</dbReference>
<keyword evidence="7" id="KW-0472">Membrane</keyword>
<dbReference type="GO" id="GO:0006626">
    <property type="term" value="P:protein targeting to mitochondrion"/>
    <property type="evidence" value="ECO:0007669"/>
    <property type="project" value="TreeGrafter"/>
</dbReference>
<evidence type="ECO:0000256" key="8">
    <source>
        <dbReference type="ARBA" id="ARBA00023140"/>
    </source>
</evidence>
<dbReference type="GO" id="GO:0005741">
    <property type="term" value="C:mitochondrial outer membrane"/>
    <property type="evidence" value="ECO:0007669"/>
    <property type="project" value="UniProtKB-SubCell"/>
</dbReference>
<dbReference type="OrthoDB" id="5986838at2759"/>
<sequence>MVWGGCDASPAHAMNVPERTLLAGSGSHVGMREAPRDLDLGDMSSYPRGEQAVGLTTPPRTLTLDEFHFPTVGTERKDNNAAMKKLAGIADESAILDRTNSSLEEPNSYNLQKQIRILSKKVADLEERQNNREYRETAFMAAAVAYVIYKGFKYFSSPY</sequence>
<feature type="domain" description="Mff-like" evidence="10">
    <location>
        <begin position="11"/>
        <end position="82"/>
    </location>
</feature>
<evidence type="ECO:0000313" key="11">
    <source>
        <dbReference type="EMBL" id="PIK53048.1"/>
    </source>
</evidence>
<dbReference type="STRING" id="307972.A0A2G8KYI0"/>
<keyword evidence="12" id="KW-1185">Reference proteome</keyword>
<keyword evidence="4" id="KW-1133">Transmembrane helix</keyword>
<evidence type="ECO:0000256" key="5">
    <source>
        <dbReference type="ARBA" id="ARBA00023054"/>
    </source>
</evidence>
<keyword evidence="8 9" id="KW-0576">Peroxisome</keyword>
<evidence type="ECO:0000256" key="1">
    <source>
        <dbReference type="ARBA" id="ARBA00009806"/>
    </source>
</evidence>